<comment type="caution">
    <text evidence="1">The sequence shown here is derived from an EMBL/GenBank/DDBJ whole genome shotgun (WGS) entry which is preliminary data.</text>
</comment>
<dbReference type="AlphaFoldDB" id="A0A3M7QW20"/>
<dbReference type="Proteomes" id="UP000276133">
    <property type="component" value="Unassembled WGS sequence"/>
</dbReference>
<protein>
    <submittedName>
        <fullName evidence="1">Uncharacterized protein</fullName>
    </submittedName>
</protein>
<name>A0A3M7QW20_BRAPC</name>
<gene>
    <name evidence="1" type="ORF">BpHYR1_019097</name>
</gene>
<sequence>MDKSLKISIQDPYKSFIDRTTPIDLLINAKCITVFHQKEVTTNRKNLPLFELFFSKNVSRLKENSPVIYHMISSLGPQCLAIYSFKHSNKKHLNEWSLRQSEHLNINAPKKKVLFDNIRELLVYKYSKSLVIIPYASNRHTCYSENDKIRTPEHLSSTDIKKKLEKVIVIVESIDWSERGAGRLVNRDTISRHLFQFTISLAPEKQTETILLFQTIADKLFYYFAHFESLEKKNIYYFPFGAYLRFLNEANYRKCTPSGCLTKKLIN</sequence>
<keyword evidence="2" id="KW-1185">Reference proteome</keyword>
<dbReference type="EMBL" id="REGN01005029">
    <property type="protein sequence ID" value="RNA15155.1"/>
    <property type="molecule type" value="Genomic_DNA"/>
</dbReference>
<evidence type="ECO:0000313" key="2">
    <source>
        <dbReference type="Proteomes" id="UP000276133"/>
    </source>
</evidence>
<reference evidence="1 2" key="1">
    <citation type="journal article" date="2018" name="Sci. Rep.">
        <title>Genomic signatures of local adaptation to the degree of environmental predictability in rotifers.</title>
        <authorList>
            <person name="Franch-Gras L."/>
            <person name="Hahn C."/>
            <person name="Garcia-Roger E.M."/>
            <person name="Carmona M.J."/>
            <person name="Serra M."/>
            <person name="Gomez A."/>
        </authorList>
    </citation>
    <scope>NUCLEOTIDE SEQUENCE [LARGE SCALE GENOMIC DNA]</scope>
    <source>
        <strain evidence="1">HYR1</strain>
    </source>
</reference>
<evidence type="ECO:0000313" key="1">
    <source>
        <dbReference type="EMBL" id="RNA15155.1"/>
    </source>
</evidence>
<accession>A0A3M7QW20</accession>
<organism evidence="1 2">
    <name type="scientific">Brachionus plicatilis</name>
    <name type="common">Marine rotifer</name>
    <name type="synonym">Brachionus muelleri</name>
    <dbReference type="NCBI Taxonomy" id="10195"/>
    <lineage>
        <taxon>Eukaryota</taxon>
        <taxon>Metazoa</taxon>
        <taxon>Spiralia</taxon>
        <taxon>Gnathifera</taxon>
        <taxon>Rotifera</taxon>
        <taxon>Eurotatoria</taxon>
        <taxon>Monogononta</taxon>
        <taxon>Pseudotrocha</taxon>
        <taxon>Ploima</taxon>
        <taxon>Brachionidae</taxon>
        <taxon>Brachionus</taxon>
    </lineage>
</organism>
<proteinExistence type="predicted"/>